<name>A0A1E7Z5M8_9ALTE</name>
<evidence type="ECO:0000313" key="12">
    <source>
        <dbReference type="Proteomes" id="UP000175691"/>
    </source>
</evidence>
<keyword evidence="12" id="KW-1185">Reference proteome</keyword>
<evidence type="ECO:0000256" key="2">
    <source>
        <dbReference type="ARBA" id="ARBA00022448"/>
    </source>
</evidence>
<feature type="transmembrane region" description="Helical" evidence="10">
    <location>
        <begin position="189"/>
        <end position="218"/>
    </location>
</feature>
<dbReference type="RefSeq" id="WP_070127732.1">
    <property type="nucleotide sequence ID" value="NZ_MDHN01000045.1"/>
</dbReference>
<evidence type="ECO:0000256" key="6">
    <source>
        <dbReference type="ARBA" id="ARBA00022989"/>
    </source>
</evidence>
<keyword evidence="4" id="KW-1003">Cell membrane</keyword>
<evidence type="ECO:0000313" key="11">
    <source>
        <dbReference type="EMBL" id="OFC68694.1"/>
    </source>
</evidence>
<keyword evidence="5 10" id="KW-0812">Transmembrane</keyword>
<evidence type="ECO:0000256" key="9">
    <source>
        <dbReference type="ARBA" id="ARBA00031636"/>
    </source>
</evidence>
<keyword evidence="3" id="KW-0050">Antiport</keyword>
<dbReference type="GO" id="GO:0015297">
    <property type="term" value="F:antiporter activity"/>
    <property type="evidence" value="ECO:0007669"/>
    <property type="project" value="UniProtKB-KW"/>
</dbReference>
<dbReference type="InterPro" id="IPR002528">
    <property type="entry name" value="MATE_fam"/>
</dbReference>
<dbReference type="PANTHER" id="PTHR43298">
    <property type="entry name" value="MULTIDRUG RESISTANCE PROTEIN NORM-RELATED"/>
    <property type="match status" value="1"/>
</dbReference>
<keyword evidence="7" id="KW-0406">Ion transport</keyword>
<evidence type="ECO:0000256" key="5">
    <source>
        <dbReference type="ARBA" id="ARBA00022692"/>
    </source>
</evidence>
<feature type="transmembrane region" description="Helical" evidence="10">
    <location>
        <begin position="96"/>
        <end position="114"/>
    </location>
</feature>
<keyword evidence="2" id="KW-0813">Transport</keyword>
<feature type="transmembrane region" description="Helical" evidence="10">
    <location>
        <begin position="134"/>
        <end position="151"/>
    </location>
</feature>
<dbReference type="STRING" id="1656094.BFC18_01170"/>
<feature type="transmembrane region" description="Helical" evidence="10">
    <location>
        <begin position="50"/>
        <end position="76"/>
    </location>
</feature>
<dbReference type="PANTHER" id="PTHR43298:SF2">
    <property type="entry name" value="FMN_FAD EXPORTER YEEO-RELATED"/>
    <property type="match status" value="1"/>
</dbReference>
<evidence type="ECO:0000256" key="8">
    <source>
        <dbReference type="ARBA" id="ARBA00023136"/>
    </source>
</evidence>
<evidence type="ECO:0000256" key="4">
    <source>
        <dbReference type="ARBA" id="ARBA00022475"/>
    </source>
</evidence>
<keyword evidence="6 10" id="KW-1133">Transmembrane helix</keyword>
<dbReference type="GO" id="GO:0042910">
    <property type="term" value="F:xenobiotic transmembrane transporter activity"/>
    <property type="evidence" value="ECO:0007669"/>
    <property type="project" value="InterPro"/>
</dbReference>
<gene>
    <name evidence="11" type="ORF">BFC18_01170</name>
</gene>
<comment type="caution">
    <text evidence="11">The sequence shown here is derived from an EMBL/GenBank/DDBJ whole genome shotgun (WGS) entry which is preliminary data.</text>
</comment>
<keyword evidence="8 10" id="KW-0472">Membrane</keyword>
<dbReference type="GO" id="GO:0005886">
    <property type="term" value="C:plasma membrane"/>
    <property type="evidence" value="ECO:0007669"/>
    <property type="project" value="UniProtKB-SubCell"/>
</dbReference>
<comment type="subcellular location">
    <subcellularLocation>
        <location evidence="1">Cell inner membrane</location>
        <topology evidence="1">Multi-pass membrane protein</topology>
    </subcellularLocation>
</comment>
<organism evidence="11 12">
    <name type="scientific">Alteromonas confluentis</name>
    <dbReference type="NCBI Taxonomy" id="1656094"/>
    <lineage>
        <taxon>Bacteria</taxon>
        <taxon>Pseudomonadati</taxon>
        <taxon>Pseudomonadota</taxon>
        <taxon>Gammaproteobacteria</taxon>
        <taxon>Alteromonadales</taxon>
        <taxon>Alteromonadaceae</taxon>
        <taxon>Alteromonas/Salinimonas group</taxon>
        <taxon>Alteromonas</taxon>
    </lineage>
</organism>
<feature type="transmembrane region" description="Helical" evidence="10">
    <location>
        <begin position="280"/>
        <end position="301"/>
    </location>
</feature>
<feature type="transmembrane region" description="Helical" evidence="10">
    <location>
        <begin position="322"/>
        <end position="349"/>
    </location>
</feature>
<accession>A0A1E7Z5M8</accession>
<evidence type="ECO:0000256" key="7">
    <source>
        <dbReference type="ARBA" id="ARBA00023065"/>
    </source>
</evidence>
<feature type="transmembrane region" description="Helical" evidence="10">
    <location>
        <begin position="423"/>
        <end position="443"/>
    </location>
</feature>
<dbReference type="AlphaFoldDB" id="A0A1E7Z5M8"/>
<proteinExistence type="predicted"/>
<dbReference type="InterPro" id="IPR048279">
    <property type="entry name" value="MdtK-like"/>
</dbReference>
<dbReference type="CDD" id="cd13131">
    <property type="entry name" value="MATE_NorM_like"/>
    <property type="match status" value="1"/>
</dbReference>
<feature type="transmembrane region" description="Helical" evidence="10">
    <location>
        <begin position="245"/>
        <end position="268"/>
    </location>
</feature>
<dbReference type="Proteomes" id="UP000175691">
    <property type="component" value="Unassembled WGS sequence"/>
</dbReference>
<dbReference type="GO" id="GO:0006811">
    <property type="term" value="P:monoatomic ion transport"/>
    <property type="evidence" value="ECO:0007669"/>
    <property type="project" value="UniProtKB-KW"/>
</dbReference>
<dbReference type="OrthoDB" id="9780160at2"/>
<feature type="transmembrane region" description="Helical" evidence="10">
    <location>
        <begin position="21"/>
        <end position="44"/>
    </location>
</feature>
<dbReference type="Pfam" id="PF01554">
    <property type="entry name" value="MatE"/>
    <property type="match status" value="2"/>
</dbReference>
<feature type="transmembrane region" description="Helical" evidence="10">
    <location>
        <begin position="389"/>
        <end position="411"/>
    </location>
</feature>
<dbReference type="PIRSF" id="PIRSF006603">
    <property type="entry name" value="DinF"/>
    <property type="match status" value="1"/>
</dbReference>
<dbReference type="EMBL" id="MDHN01000045">
    <property type="protein sequence ID" value="OFC68694.1"/>
    <property type="molecule type" value="Genomic_DNA"/>
</dbReference>
<sequence>MQSFFSPRFVLEGKRLIKLAWPLLIAQITQMLMGVIDTIMAGNYSAIDMAAVALGFSIIIPLQCFIQGLGLAMPPILSRLHGKGNTSDVANAAQQAGYLLLACSLVIMLLWPFVESLVALFPMDPQLFAITVDYVQFVLLSMPAFALYQWLRNFCEGLGTTKPTMIITLVGLACNMVGNYIFIYGTGPIPAFGGAGCGIATAIVIYTMFFATAVYVALSSRLKKYHLFTRTYKPEFTMIWRTFKLGLPVAMTLLFEVTLFAAVALLLAPFGPSTVAAHQIALNFSAIMFMFPMSLGMALSIRVGYRAGQNNLTQAKMVVKSGLTIGLFVAVLTASFTVLAKSTIIALYTQDQAVFDLANSLLVYAALFQFSDAIQVLSANALRGYKDTTAMSIITFTAYWLVGMPTGIILGRTDWLTDEPMSAAGFWIGIIVGLSAAAVLLGARVRYIQRRLS</sequence>
<dbReference type="NCBIfam" id="TIGR00797">
    <property type="entry name" value="matE"/>
    <property type="match status" value="1"/>
</dbReference>
<dbReference type="InterPro" id="IPR050222">
    <property type="entry name" value="MATE_MdtK"/>
</dbReference>
<evidence type="ECO:0000256" key="3">
    <source>
        <dbReference type="ARBA" id="ARBA00022449"/>
    </source>
</evidence>
<protein>
    <recommendedName>
        <fullName evidence="9">Multidrug-efflux transporter</fullName>
    </recommendedName>
</protein>
<feature type="transmembrane region" description="Helical" evidence="10">
    <location>
        <begin position="361"/>
        <end position="382"/>
    </location>
</feature>
<reference evidence="11 12" key="1">
    <citation type="submission" date="2016-08" db="EMBL/GenBank/DDBJ databases">
        <authorList>
            <person name="Seilhamer J.J."/>
        </authorList>
    </citation>
    <scope>NUCLEOTIDE SEQUENCE [LARGE SCALE GENOMIC DNA]</scope>
    <source>
        <strain evidence="11 12">KCTC 42603</strain>
    </source>
</reference>
<evidence type="ECO:0000256" key="10">
    <source>
        <dbReference type="SAM" id="Phobius"/>
    </source>
</evidence>
<feature type="transmembrane region" description="Helical" evidence="10">
    <location>
        <begin position="163"/>
        <end position="183"/>
    </location>
</feature>
<evidence type="ECO:0000256" key="1">
    <source>
        <dbReference type="ARBA" id="ARBA00004429"/>
    </source>
</evidence>